<accession>A0ABT2A878</accession>
<dbReference type="InterPro" id="IPR038488">
    <property type="entry name" value="Integrase_DNA-bd_sf"/>
</dbReference>
<organism evidence="6 7">
    <name type="scientific">Massilia norwichensis</name>
    <dbReference type="NCBI Taxonomy" id="1442366"/>
    <lineage>
        <taxon>Bacteria</taxon>
        <taxon>Pseudomonadati</taxon>
        <taxon>Pseudomonadota</taxon>
        <taxon>Betaproteobacteria</taxon>
        <taxon>Burkholderiales</taxon>
        <taxon>Oxalobacteraceae</taxon>
        <taxon>Telluria group</taxon>
        <taxon>Massilia</taxon>
    </lineage>
</organism>
<sequence>MKQKGNVKERLQTLQLQHWLRTVHGGGIPSIKNPETGEVVELPMPLARSDGGGLTFTLSSSGTATWILRYRVAGRAKELTIGNFPDISLAEARKIAREKRAEIDKAGDPAVDKRRMKALALQDWTVRQLIDDYREKILSELGESTQKGYGRSLVRIRSRLGSYAVAQVSSLDIVEMVESVEAPWNESRMLLTTARMLFKHAAGRKLVAANPCVGIDLSALMGKRPATRRRLMLSREELGLVMRAELNRENALAVRLLLATAVRSSELRTAKWSHFDFDQDVWSIPSSKTGAGIQIPLTAPVKSWLQELKQRSGESEFVLPVRGDYKNASTKGDRPINPNTIAAAIEFWLTEYKPAVRRFTPHDLRSTAKSHMRALGVPRDITEMCLNHKLSGIEGIYDVHTYFEERKEALTIWSDFLTEVERECAGSESRAVIPISPCLAAVKPVRRPVIATEQV</sequence>
<dbReference type="Pfam" id="PF13356">
    <property type="entry name" value="Arm-DNA-bind_3"/>
    <property type="match status" value="1"/>
</dbReference>
<evidence type="ECO:0000256" key="1">
    <source>
        <dbReference type="ARBA" id="ARBA00008857"/>
    </source>
</evidence>
<evidence type="ECO:0000259" key="5">
    <source>
        <dbReference type="PROSITE" id="PS51898"/>
    </source>
</evidence>
<dbReference type="Gene3D" id="3.30.160.390">
    <property type="entry name" value="Integrase, DNA-binding domain"/>
    <property type="match status" value="1"/>
</dbReference>
<dbReference type="Gene3D" id="1.10.443.10">
    <property type="entry name" value="Intergrase catalytic core"/>
    <property type="match status" value="1"/>
</dbReference>
<dbReference type="SUPFAM" id="SSF56349">
    <property type="entry name" value="DNA breaking-rejoining enzymes"/>
    <property type="match status" value="1"/>
</dbReference>
<dbReference type="PANTHER" id="PTHR30629:SF2">
    <property type="entry name" value="PROPHAGE INTEGRASE INTS-RELATED"/>
    <property type="match status" value="1"/>
</dbReference>
<dbReference type="CDD" id="cd00801">
    <property type="entry name" value="INT_P4_C"/>
    <property type="match status" value="1"/>
</dbReference>
<dbReference type="Proteomes" id="UP001205560">
    <property type="component" value="Unassembled WGS sequence"/>
</dbReference>
<dbReference type="EMBL" id="JANUGX010000016">
    <property type="protein sequence ID" value="MCS0590411.1"/>
    <property type="molecule type" value="Genomic_DNA"/>
</dbReference>
<protein>
    <submittedName>
        <fullName evidence="6">Tyrosine-type recombinase/integrase</fullName>
    </submittedName>
</protein>
<keyword evidence="3" id="KW-0238">DNA-binding</keyword>
<dbReference type="PROSITE" id="PS51898">
    <property type="entry name" value="TYR_RECOMBINASE"/>
    <property type="match status" value="1"/>
</dbReference>
<dbReference type="InterPro" id="IPR010998">
    <property type="entry name" value="Integrase_recombinase_N"/>
</dbReference>
<dbReference type="InterPro" id="IPR011010">
    <property type="entry name" value="DNA_brk_join_enz"/>
</dbReference>
<dbReference type="InterPro" id="IPR025166">
    <property type="entry name" value="Integrase_DNA_bind_dom"/>
</dbReference>
<evidence type="ECO:0000256" key="2">
    <source>
        <dbReference type="ARBA" id="ARBA00022908"/>
    </source>
</evidence>
<dbReference type="PANTHER" id="PTHR30629">
    <property type="entry name" value="PROPHAGE INTEGRASE"/>
    <property type="match status" value="1"/>
</dbReference>
<keyword evidence="2" id="KW-0229">DNA integration</keyword>
<dbReference type="InterPro" id="IPR002104">
    <property type="entry name" value="Integrase_catalytic"/>
</dbReference>
<keyword evidence="4" id="KW-0233">DNA recombination</keyword>
<dbReference type="InterPro" id="IPR013762">
    <property type="entry name" value="Integrase-like_cat_sf"/>
</dbReference>
<proteinExistence type="inferred from homology"/>
<feature type="domain" description="Tyr recombinase" evidence="5">
    <location>
        <begin position="228"/>
        <end position="411"/>
    </location>
</feature>
<dbReference type="RefSeq" id="WP_258846187.1">
    <property type="nucleotide sequence ID" value="NZ_JANUGX010000016.1"/>
</dbReference>
<evidence type="ECO:0000256" key="3">
    <source>
        <dbReference type="ARBA" id="ARBA00023125"/>
    </source>
</evidence>
<dbReference type="Gene3D" id="1.10.150.130">
    <property type="match status" value="1"/>
</dbReference>
<comment type="similarity">
    <text evidence="1">Belongs to the 'phage' integrase family.</text>
</comment>
<gene>
    <name evidence="6" type="ORF">NX782_14550</name>
</gene>
<evidence type="ECO:0000313" key="6">
    <source>
        <dbReference type="EMBL" id="MCS0590411.1"/>
    </source>
</evidence>
<evidence type="ECO:0000313" key="7">
    <source>
        <dbReference type="Proteomes" id="UP001205560"/>
    </source>
</evidence>
<evidence type="ECO:0000256" key="4">
    <source>
        <dbReference type="ARBA" id="ARBA00023172"/>
    </source>
</evidence>
<dbReference type="Pfam" id="PF00589">
    <property type="entry name" value="Phage_integrase"/>
    <property type="match status" value="1"/>
</dbReference>
<dbReference type="InterPro" id="IPR050808">
    <property type="entry name" value="Phage_Integrase"/>
</dbReference>
<comment type="caution">
    <text evidence="6">The sequence shown here is derived from an EMBL/GenBank/DDBJ whole genome shotgun (WGS) entry which is preliminary data.</text>
</comment>
<name>A0ABT2A878_9BURK</name>
<reference evidence="6 7" key="1">
    <citation type="submission" date="2022-08" db="EMBL/GenBank/DDBJ databases">
        <title>Reclassification of Massilia species as members of the genera Telluria, Duganella, Pseudoduganella, Mokoshia gen. nov. and Zemynaea gen. nov. using orthogonal and non-orthogonal genome-based approaches.</title>
        <authorList>
            <person name="Bowman J.P."/>
        </authorList>
    </citation>
    <scope>NUCLEOTIDE SEQUENCE [LARGE SCALE GENOMIC DNA]</scope>
    <source>
        <strain evidence="6 7">LMG 28164</strain>
    </source>
</reference>
<keyword evidence="7" id="KW-1185">Reference proteome</keyword>